<keyword evidence="7" id="KW-0249">Electron transport</keyword>
<evidence type="ECO:0000256" key="4">
    <source>
        <dbReference type="ARBA" id="ARBA00022448"/>
    </source>
</evidence>
<evidence type="ECO:0000259" key="14">
    <source>
        <dbReference type="PROSITE" id="PS51384"/>
    </source>
</evidence>
<dbReference type="InterPro" id="IPR051410">
    <property type="entry name" value="Ferric/Cupric_Reductase"/>
</dbReference>
<dbReference type="Pfam" id="PF08030">
    <property type="entry name" value="NAD_binding_6"/>
    <property type="match status" value="1"/>
</dbReference>
<sequence>KAVASLRFWVYRRPDNGFTRGIRLRQTSYATLAFLSFATVFFAILPWPQQRYLRERFRFGSPPLSVRCAMIISALTPLTIALAGKVNVITWMTGIGYEKLNIYHRSSPRTLLLMVHDVPHLIAPVQDGGWSMLNKLYTNQARELSGTPLYFTTFGLAFFSIPYIRARFYEVFKYVHIFLGVAYIGMFWWHIYGEYMSPCYIYATVAVLVFPNIVRVLHRHQNIRSWSNLGGFPTSLTHLHGHTTRVVIHVPKAMRWKPGQHIFLRIPSISLLGNHPFAIANVPSTKEQGNTNEMVFLVRRQKGFTKRLLQAEGTELQKPSPLSTLRTIIDGPYSTHHRPLHKIFDTVLCIAGGSGISACLPRILDLTQHLANQKKDQVFATRRIHLIWIIRDSKWISWAERELSTAMHNIREHPSPNKVLFTIDIYVTRTASLAESAA</sequence>
<dbReference type="SUPFAM" id="SSF52343">
    <property type="entry name" value="Ferredoxin reductase-like, C-terminal NADP-linked domain"/>
    <property type="match status" value="1"/>
</dbReference>
<feature type="transmembrane region" description="Helical" evidence="13">
    <location>
        <begin position="29"/>
        <end position="47"/>
    </location>
</feature>
<evidence type="ECO:0000313" key="16">
    <source>
        <dbReference type="Proteomes" id="UP000799291"/>
    </source>
</evidence>
<evidence type="ECO:0000256" key="3">
    <source>
        <dbReference type="ARBA" id="ARBA00012668"/>
    </source>
</evidence>
<feature type="non-terminal residue" evidence="15">
    <location>
        <position position="1"/>
    </location>
</feature>
<keyword evidence="8 13" id="KW-1133">Transmembrane helix</keyword>
<evidence type="ECO:0000256" key="11">
    <source>
        <dbReference type="ARBA" id="ARBA00023136"/>
    </source>
</evidence>
<evidence type="ECO:0000256" key="1">
    <source>
        <dbReference type="ARBA" id="ARBA00004651"/>
    </source>
</evidence>
<evidence type="ECO:0000256" key="5">
    <source>
        <dbReference type="ARBA" id="ARBA00022475"/>
    </source>
</evidence>
<dbReference type="SFLD" id="SFLDG01168">
    <property type="entry name" value="Ferric_reductase_subgroup_(FRE"/>
    <property type="match status" value="1"/>
</dbReference>
<dbReference type="Gene3D" id="2.40.30.10">
    <property type="entry name" value="Translation factors"/>
    <property type="match status" value="1"/>
</dbReference>
<accession>A0A6G1JH87</accession>
<dbReference type="EC" id="1.16.1.9" evidence="3"/>
<comment type="similarity">
    <text evidence="2">Belongs to the ferric reductase (FRE) family.</text>
</comment>
<evidence type="ECO:0000256" key="9">
    <source>
        <dbReference type="ARBA" id="ARBA00023002"/>
    </source>
</evidence>
<dbReference type="PROSITE" id="PS51384">
    <property type="entry name" value="FAD_FR"/>
    <property type="match status" value="1"/>
</dbReference>
<organism evidence="15 16">
    <name type="scientific">Lentithecium fluviatile CBS 122367</name>
    <dbReference type="NCBI Taxonomy" id="1168545"/>
    <lineage>
        <taxon>Eukaryota</taxon>
        <taxon>Fungi</taxon>
        <taxon>Dikarya</taxon>
        <taxon>Ascomycota</taxon>
        <taxon>Pezizomycotina</taxon>
        <taxon>Dothideomycetes</taxon>
        <taxon>Pleosporomycetidae</taxon>
        <taxon>Pleosporales</taxon>
        <taxon>Massarineae</taxon>
        <taxon>Lentitheciaceae</taxon>
        <taxon>Lentithecium</taxon>
    </lineage>
</organism>
<evidence type="ECO:0000256" key="6">
    <source>
        <dbReference type="ARBA" id="ARBA00022692"/>
    </source>
</evidence>
<evidence type="ECO:0000256" key="2">
    <source>
        <dbReference type="ARBA" id="ARBA00006278"/>
    </source>
</evidence>
<reference evidence="15" key="1">
    <citation type="journal article" date="2020" name="Stud. Mycol.">
        <title>101 Dothideomycetes genomes: a test case for predicting lifestyles and emergence of pathogens.</title>
        <authorList>
            <person name="Haridas S."/>
            <person name="Albert R."/>
            <person name="Binder M."/>
            <person name="Bloem J."/>
            <person name="Labutti K."/>
            <person name="Salamov A."/>
            <person name="Andreopoulos B."/>
            <person name="Baker S."/>
            <person name="Barry K."/>
            <person name="Bills G."/>
            <person name="Bluhm B."/>
            <person name="Cannon C."/>
            <person name="Castanera R."/>
            <person name="Culley D."/>
            <person name="Daum C."/>
            <person name="Ezra D."/>
            <person name="Gonzalez J."/>
            <person name="Henrissat B."/>
            <person name="Kuo A."/>
            <person name="Liang C."/>
            <person name="Lipzen A."/>
            <person name="Lutzoni F."/>
            <person name="Magnuson J."/>
            <person name="Mondo S."/>
            <person name="Nolan M."/>
            <person name="Ohm R."/>
            <person name="Pangilinan J."/>
            <person name="Park H.-J."/>
            <person name="Ramirez L."/>
            <person name="Alfaro M."/>
            <person name="Sun H."/>
            <person name="Tritt A."/>
            <person name="Yoshinaga Y."/>
            <person name="Zwiers L.-H."/>
            <person name="Turgeon B."/>
            <person name="Goodwin S."/>
            <person name="Spatafora J."/>
            <person name="Crous P."/>
            <person name="Grigoriev I."/>
        </authorList>
    </citation>
    <scope>NUCLEOTIDE SEQUENCE</scope>
    <source>
        <strain evidence="15">CBS 122367</strain>
    </source>
</reference>
<dbReference type="Gene3D" id="3.40.50.80">
    <property type="entry name" value="Nucleotide-binding domain of ferredoxin-NADP reductase (FNR) module"/>
    <property type="match status" value="1"/>
</dbReference>
<dbReference type="PANTHER" id="PTHR32361">
    <property type="entry name" value="FERRIC/CUPRIC REDUCTASE TRANSMEMBRANE COMPONENT"/>
    <property type="match status" value="1"/>
</dbReference>
<dbReference type="PANTHER" id="PTHR32361:SF23">
    <property type="entry name" value="FERRIC-CHELATE REDUCTASE"/>
    <property type="match status" value="1"/>
</dbReference>
<dbReference type="GO" id="GO:0006826">
    <property type="term" value="P:iron ion transport"/>
    <property type="evidence" value="ECO:0007669"/>
    <property type="project" value="TreeGrafter"/>
</dbReference>
<dbReference type="OrthoDB" id="17725at2759"/>
<dbReference type="GO" id="GO:0006879">
    <property type="term" value="P:intracellular iron ion homeostasis"/>
    <property type="evidence" value="ECO:0007669"/>
    <property type="project" value="TreeGrafter"/>
</dbReference>
<dbReference type="InterPro" id="IPR013112">
    <property type="entry name" value="FAD-bd_8"/>
</dbReference>
<dbReference type="EMBL" id="MU005572">
    <property type="protein sequence ID" value="KAF2689601.1"/>
    <property type="molecule type" value="Genomic_DNA"/>
</dbReference>
<dbReference type="CDD" id="cd06186">
    <property type="entry name" value="NOX_Duox_like_FAD_NADP"/>
    <property type="match status" value="1"/>
</dbReference>
<keyword evidence="10" id="KW-0406">Ion transport</keyword>
<dbReference type="GO" id="GO:0052851">
    <property type="term" value="F:ferric-chelate reductase (NADPH) activity"/>
    <property type="evidence" value="ECO:0007669"/>
    <property type="project" value="UniProtKB-EC"/>
</dbReference>
<dbReference type="InterPro" id="IPR017927">
    <property type="entry name" value="FAD-bd_FR_type"/>
</dbReference>
<dbReference type="Pfam" id="PF01794">
    <property type="entry name" value="Ferric_reduct"/>
    <property type="match status" value="1"/>
</dbReference>
<dbReference type="AlphaFoldDB" id="A0A6G1JH87"/>
<name>A0A6G1JH87_9PLEO</name>
<dbReference type="Proteomes" id="UP000799291">
    <property type="component" value="Unassembled WGS sequence"/>
</dbReference>
<dbReference type="GO" id="GO:0015677">
    <property type="term" value="P:copper ion import"/>
    <property type="evidence" value="ECO:0007669"/>
    <property type="project" value="TreeGrafter"/>
</dbReference>
<evidence type="ECO:0000256" key="7">
    <source>
        <dbReference type="ARBA" id="ARBA00022982"/>
    </source>
</evidence>
<evidence type="ECO:0000256" key="8">
    <source>
        <dbReference type="ARBA" id="ARBA00022989"/>
    </source>
</evidence>
<evidence type="ECO:0000256" key="10">
    <source>
        <dbReference type="ARBA" id="ARBA00023065"/>
    </source>
</evidence>
<proteinExistence type="inferred from homology"/>
<comment type="catalytic activity">
    <reaction evidence="12">
        <text>2 a Fe(II)-siderophore + NADP(+) + H(+) = 2 a Fe(III)-siderophore + NADPH</text>
        <dbReference type="Rhea" id="RHEA:28795"/>
        <dbReference type="Rhea" id="RHEA-COMP:11342"/>
        <dbReference type="Rhea" id="RHEA-COMP:11344"/>
        <dbReference type="ChEBI" id="CHEBI:15378"/>
        <dbReference type="ChEBI" id="CHEBI:29033"/>
        <dbReference type="ChEBI" id="CHEBI:29034"/>
        <dbReference type="ChEBI" id="CHEBI:57783"/>
        <dbReference type="ChEBI" id="CHEBI:58349"/>
        <dbReference type="EC" id="1.16.1.9"/>
    </reaction>
</comment>
<keyword evidence="6 13" id="KW-0812">Transmembrane</keyword>
<keyword evidence="4" id="KW-0813">Transport</keyword>
<keyword evidence="11 13" id="KW-0472">Membrane</keyword>
<dbReference type="InterPro" id="IPR013121">
    <property type="entry name" value="Fe_red_NAD-bd_6"/>
</dbReference>
<feature type="transmembrane region" description="Helical" evidence="13">
    <location>
        <begin position="68"/>
        <end position="92"/>
    </location>
</feature>
<protein>
    <recommendedName>
        <fullName evidence="3">ferric-chelate reductase (NADPH)</fullName>
        <ecNumber evidence="3">1.16.1.9</ecNumber>
    </recommendedName>
</protein>
<dbReference type="Pfam" id="PF08022">
    <property type="entry name" value="FAD_binding_8"/>
    <property type="match status" value="1"/>
</dbReference>
<evidence type="ECO:0000256" key="13">
    <source>
        <dbReference type="SAM" id="Phobius"/>
    </source>
</evidence>
<evidence type="ECO:0000313" key="15">
    <source>
        <dbReference type="EMBL" id="KAF2689601.1"/>
    </source>
</evidence>
<gene>
    <name evidence="15" type="ORF">K458DRAFT_290834</name>
</gene>
<feature type="transmembrane region" description="Helical" evidence="13">
    <location>
        <begin position="171"/>
        <end position="189"/>
    </location>
</feature>
<dbReference type="GO" id="GO:0005886">
    <property type="term" value="C:plasma membrane"/>
    <property type="evidence" value="ECO:0007669"/>
    <property type="project" value="UniProtKB-SubCell"/>
</dbReference>
<keyword evidence="16" id="KW-1185">Reference proteome</keyword>
<feature type="transmembrane region" description="Helical" evidence="13">
    <location>
        <begin position="195"/>
        <end position="214"/>
    </location>
</feature>
<dbReference type="InterPro" id="IPR013130">
    <property type="entry name" value="Fe3_Rdtase_TM_dom"/>
</dbReference>
<dbReference type="InterPro" id="IPR017938">
    <property type="entry name" value="Riboflavin_synthase-like_b-brl"/>
</dbReference>
<keyword evidence="5" id="KW-1003">Cell membrane</keyword>
<feature type="domain" description="FAD-binding FR-type" evidence="14">
    <location>
        <begin position="209"/>
        <end position="339"/>
    </location>
</feature>
<dbReference type="SUPFAM" id="SSF63380">
    <property type="entry name" value="Riboflavin synthase domain-like"/>
    <property type="match status" value="1"/>
</dbReference>
<dbReference type="InterPro" id="IPR039261">
    <property type="entry name" value="FNR_nucleotide-bd"/>
</dbReference>
<evidence type="ECO:0000256" key="12">
    <source>
        <dbReference type="ARBA" id="ARBA00048483"/>
    </source>
</evidence>
<keyword evidence="9" id="KW-0560">Oxidoreductase</keyword>
<comment type="subcellular location">
    <subcellularLocation>
        <location evidence="1">Cell membrane</location>
        <topology evidence="1">Multi-pass membrane protein</topology>
    </subcellularLocation>
</comment>
<dbReference type="SFLD" id="SFLDS00052">
    <property type="entry name" value="Ferric_Reductase_Domain"/>
    <property type="match status" value="1"/>
</dbReference>